<sequence length="111" mass="11569">MLASPFYADFVVDGEESGVLSVSAGPSNMSMPYAIDGILNGIEIIRLNSMGSLGSKHCGGWVVRNWPKGNVGAAVPLVAAACLLLLAGWSKLPTSVSKVILKHGNAQFLVK</sequence>
<reference evidence="1 2" key="1">
    <citation type="submission" date="2019-09" db="EMBL/GenBank/DDBJ databases">
        <authorList>
            <person name="Ou C."/>
        </authorList>
    </citation>
    <scope>NUCLEOTIDE SEQUENCE [LARGE SCALE GENOMIC DNA]</scope>
    <source>
        <strain evidence="1">S2</strain>
        <tissue evidence="1">Leaf</tissue>
    </source>
</reference>
<organism evidence="1 2">
    <name type="scientific">Pyrus ussuriensis x Pyrus communis</name>
    <dbReference type="NCBI Taxonomy" id="2448454"/>
    <lineage>
        <taxon>Eukaryota</taxon>
        <taxon>Viridiplantae</taxon>
        <taxon>Streptophyta</taxon>
        <taxon>Embryophyta</taxon>
        <taxon>Tracheophyta</taxon>
        <taxon>Spermatophyta</taxon>
        <taxon>Magnoliopsida</taxon>
        <taxon>eudicotyledons</taxon>
        <taxon>Gunneridae</taxon>
        <taxon>Pentapetalae</taxon>
        <taxon>rosids</taxon>
        <taxon>fabids</taxon>
        <taxon>Rosales</taxon>
        <taxon>Rosaceae</taxon>
        <taxon>Amygdaloideae</taxon>
        <taxon>Maleae</taxon>
        <taxon>Pyrus</taxon>
    </lineage>
</organism>
<reference evidence="1 2" key="3">
    <citation type="submission" date="2019-11" db="EMBL/GenBank/DDBJ databases">
        <title>A de novo genome assembly of a pear dwarfing rootstock.</title>
        <authorList>
            <person name="Wang F."/>
            <person name="Wang J."/>
            <person name="Li S."/>
            <person name="Zhang Y."/>
            <person name="Fang M."/>
            <person name="Ma L."/>
            <person name="Zhao Y."/>
            <person name="Jiang S."/>
        </authorList>
    </citation>
    <scope>NUCLEOTIDE SEQUENCE [LARGE SCALE GENOMIC DNA]</scope>
    <source>
        <strain evidence="1">S2</strain>
        <tissue evidence="1">Leaf</tissue>
    </source>
</reference>
<dbReference type="EMBL" id="SMOL01000402">
    <property type="protein sequence ID" value="KAB2615329.1"/>
    <property type="molecule type" value="Genomic_DNA"/>
</dbReference>
<accession>A0A5N5GIH1</accession>
<protein>
    <submittedName>
        <fullName evidence="1">Uncharacterized protein</fullName>
    </submittedName>
</protein>
<comment type="caution">
    <text evidence="1">The sequence shown here is derived from an EMBL/GenBank/DDBJ whole genome shotgun (WGS) entry which is preliminary data.</text>
</comment>
<proteinExistence type="predicted"/>
<gene>
    <name evidence="1" type="ORF">D8674_021917</name>
</gene>
<dbReference type="Proteomes" id="UP000327157">
    <property type="component" value="Chromosome 3"/>
</dbReference>
<reference evidence="2" key="2">
    <citation type="submission" date="2019-10" db="EMBL/GenBank/DDBJ databases">
        <title>A de novo genome assembly of a pear dwarfing rootstock.</title>
        <authorList>
            <person name="Wang F."/>
            <person name="Wang J."/>
            <person name="Li S."/>
            <person name="Zhang Y."/>
            <person name="Fang M."/>
            <person name="Ma L."/>
            <person name="Zhao Y."/>
            <person name="Jiang S."/>
        </authorList>
    </citation>
    <scope>NUCLEOTIDE SEQUENCE [LARGE SCALE GENOMIC DNA]</scope>
</reference>
<dbReference type="AlphaFoldDB" id="A0A5N5GIH1"/>
<evidence type="ECO:0000313" key="1">
    <source>
        <dbReference type="EMBL" id="KAB2615329.1"/>
    </source>
</evidence>
<keyword evidence="2" id="KW-1185">Reference proteome</keyword>
<name>A0A5N5GIH1_9ROSA</name>
<evidence type="ECO:0000313" key="2">
    <source>
        <dbReference type="Proteomes" id="UP000327157"/>
    </source>
</evidence>
<dbReference type="OrthoDB" id="735844at2759"/>